<dbReference type="EMBL" id="JAPDSH010000002">
    <property type="protein sequence ID" value="MDF0479555.1"/>
    <property type="molecule type" value="Genomic_DNA"/>
</dbReference>
<organism evidence="5 6">
    <name type="scientific">Vagococcus proximus</name>
    <dbReference type="NCBI Taxonomy" id="2991417"/>
    <lineage>
        <taxon>Bacteria</taxon>
        <taxon>Bacillati</taxon>
        <taxon>Bacillota</taxon>
        <taxon>Bacilli</taxon>
        <taxon>Lactobacillales</taxon>
        <taxon>Enterococcaceae</taxon>
        <taxon>Vagococcus</taxon>
    </lineage>
</organism>
<dbReference type="InterPro" id="IPR050679">
    <property type="entry name" value="Bact_HTH_transcr_reg"/>
</dbReference>
<keyword evidence="2" id="KW-0238">DNA-binding</keyword>
<dbReference type="InterPro" id="IPR028978">
    <property type="entry name" value="Chorismate_lyase_/UTRA_dom_sf"/>
</dbReference>
<keyword evidence="3" id="KW-0804">Transcription</keyword>
<dbReference type="NCBIfam" id="NF041547">
    <property type="entry name" value="GntR_LSA1692"/>
    <property type="match status" value="1"/>
</dbReference>
<dbReference type="PRINTS" id="PR00035">
    <property type="entry name" value="HTHGNTR"/>
</dbReference>
<protein>
    <submittedName>
        <fullName evidence="5">GntR family transcriptional regulator</fullName>
    </submittedName>
</protein>
<evidence type="ECO:0000313" key="5">
    <source>
        <dbReference type="EMBL" id="MDF0479555.1"/>
    </source>
</evidence>
<keyword evidence="1" id="KW-0805">Transcription regulation</keyword>
<dbReference type="InterPro" id="IPR000524">
    <property type="entry name" value="Tscrpt_reg_HTH_GntR"/>
</dbReference>
<dbReference type="Gene3D" id="1.10.10.10">
    <property type="entry name" value="Winged helix-like DNA-binding domain superfamily/Winged helix DNA-binding domain"/>
    <property type="match status" value="1"/>
</dbReference>
<dbReference type="PANTHER" id="PTHR44846:SF1">
    <property type="entry name" value="MANNOSYL-D-GLYCERATE TRANSPORT_METABOLISM SYSTEM REPRESSOR MNGR-RELATED"/>
    <property type="match status" value="1"/>
</dbReference>
<dbReference type="CDD" id="cd07377">
    <property type="entry name" value="WHTH_GntR"/>
    <property type="match status" value="1"/>
</dbReference>
<dbReference type="SMART" id="SM00866">
    <property type="entry name" value="UTRA"/>
    <property type="match status" value="1"/>
</dbReference>
<keyword evidence="6" id="KW-1185">Reference proteome</keyword>
<evidence type="ECO:0000256" key="2">
    <source>
        <dbReference type="ARBA" id="ARBA00023125"/>
    </source>
</evidence>
<dbReference type="SUPFAM" id="SSF46785">
    <property type="entry name" value="Winged helix' DNA-binding domain"/>
    <property type="match status" value="1"/>
</dbReference>
<proteinExistence type="predicted"/>
<dbReference type="SUPFAM" id="SSF64288">
    <property type="entry name" value="Chorismate lyase-like"/>
    <property type="match status" value="1"/>
</dbReference>
<feature type="domain" description="HTH gntR-type" evidence="4">
    <location>
        <begin position="6"/>
        <end position="74"/>
    </location>
</feature>
<evidence type="ECO:0000259" key="4">
    <source>
        <dbReference type="PROSITE" id="PS50949"/>
    </source>
</evidence>
<evidence type="ECO:0000256" key="1">
    <source>
        <dbReference type="ARBA" id="ARBA00023015"/>
    </source>
</evidence>
<dbReference type="PANTHER" id="PTHR44846">
    <property type="entry name" value="MANNOSYL-D-GLYCERATE TRANSPORT/METABOLISM SYSTEM REPRESSOR MNGR-RELATED"/>
    <property type="match status" value="1"/>
</dbReference>
<evidence type="ECO:0000313" key="6">
    <source>
        <dbReference type="Proteomes" id="UP001147148"/>
    </source>
</evidence>
<dbReference type="Pfam" id="PF00392">
    <property type="entry name" value="GntR"/>
    <property type="match status" value="1"/>
</dbReference>
<sequence>MTSKKTPLYITIANDLLTDIQSGSLKGGDKLPTEYELADSFKVSRLTIRKALDYLITRNILIKQKNHGTFVVEQSKIQSGASGLAGFSETIRNLGMTPSTKLIEMTEVFLPSEEISSRLELEEKESVIFIKRVRYANETPLVIENLHIRKKYLGDISKVDFETDSLFETIENHILIGYSHQEISAELVSDTTASLLNIEKGSPILLVDTTTSSIQGEPILIDLSYYRPDKYTFKNILKRNH</sequence>
<dbReference type="Gene3D" id="3.40.1410.10">
    <property type="entry name" value="Chorismate lyase-like"/>
    <property type="match status" value="1"/>
</dbReference>
<dbReference type="InterPro" id="IPR011663">
    <property type="entry name" value="UTRA"/>
</dbReference>
<dbReference type="RefSeq" id="WP_275471174.1">
    <property type="nucleotide sequence ID" value="NZ_JAPDSH010000002.1"/>
</dbReference>
<evidence type="ECO:0000256" key="3">
    <source>
        <dbReference type="ARBA" id="ARBA00023163"/>
    </source>
</evidence>
<comment type="caution">
    <text evidence="5">The sequence shown here is derived from an EMBL/GenBank/DDBJ whole genome shotgun (WGS) entry which is preliminary data.</text>
</comment>
<accession>A0ABT5X0M4</accession>
<dbReference type="InterPro" id="IPR036388">
    <property type="entry name" value="WH-like_DNA-bd_sf"/>
</dbReference>
<dbReference type="PROSITE" id="PS50949">
    <property type="entry name" value="HTH_GNTR"/>
    <property type="match status" value="1"/>
</dbReference>
<dbReference type="Proteomes" id="UP001147148">
    <property type="component" value="Unassembled WGS sequence"/>
</dbReference>
<name>A0ABT5X0M4_9ENTE</name>
<dbReference type="InterPro" id="IPR036390">
    <property type="entry name" value="WH_DNA-bd_sf"/>
</dbReference>
<dbReference type="SMART" id="SM00345">
    <property type="entry name" value="HTH_GNTR"/>
    <property type="match status" value="1"/>
</dbReference>
<dbReference type="Pfam" id="PF07702">
    <property type="entry name" value="UTRA"/>
    <property type="match status" value="1"/>
</dbReference>
<reference evidence="5" key="1">
    <citation type="submission" date="2022-10" db="EMBL/GenBank/DDBJ databases">
        <title>Vagococcus sp. isolated from poultry meat.</title>
        <authorList>
            <person name="Johansson P."/>
            <person name="Bjorkroth J."/>
        </authorList>
    </citation>
    <scope>NUCLEOTIDE SEQUENCE</scope>
    <source>
        <strain evidence="5">PNs007</strain>
    </source>
</reference>
<gene>
    <name evidence="5" type="ORF">OL233_04560</name>
</gene>